<dbReference type="GO" id="GO:0006094">
    <property type="term" value="P:gluconeogenesis"/>
    <property type="evidence" value="ECO:0007669"/>
    <property type="project" value="TreeGrafter"/>
</dbReference>
<dbReference type="InterPro" id="IPR001576">
    <property type="entry name" value="Phosphoglycerate_kinase"/>
</dbReference>
<keyword evidence="9" id="KW-0963">Cytoplasm</keyword>
<dbReference type="HAMAP" id="MF_00145">
    <property type="entry name" value="Phosphoglyc_kinase"/>
    <property type="match status" value="1"/>
</dbReference>
<dbReference type="SUPFAM" id="SSF53748">
    <property type="entry name" value="Phosphoglycerate kinase"/>
    <property type="match status" value="1"/>
</dbReference>
<gene>
    <name evidence="9" type="primary">pgk</name>
    <name evidence="13" type="ORF">GCM10007981_05320</name>
</gene>
<dbReference type="PIRSF" id="PIRSF000724">
    <property type="entry name" value="Pgk"/>
    <property type="match status" value="1"/>
</dbReference>
<evidence type="ECO:0000256" key="10">
    <source>
        <dbReference type="PIRSR" id="PIRSR000724-1"/>
    </source>
</evidence>
<feature type="binding site" evidence="9">
    <location>
        <begin position="358"/>
        <end position="361"/>
    </location>
    <ligand>
        <name>ATP</name>
        <dbReference type="ChEBI" id="CHEBI:30616"/>
    </ligand>
</feature>
<feature type="binding site" evidence="9 10">
    <location>
        <begin position="65"/>
        <end position="68"/>
    </location>
    <ligand>
        <name>substrate</name>
    </ligand>
</feature>
<feature type="binding site" evidence="10">
    <location>
        <position position="42"/>
    </location>
    <ligand>
        <name>(2R)-3-phosphoglycerate</name>
        <dbReference type="ChEBI" id="CHEBI:58272"/>
    </ligand>
</feature>
<keyword evidence="7 9" id="KW-0418">Kinase</keyword>
<protein>
    <recommendedName>
        <fullName evidence="4 9">Phosphoglycerate kinase</fullName>
        <ecNumber evidence="3 9">2.7.2.3</ecNumber>
    </recommendedName>
</protein>
<dbReference type="InterPro" id="IPR015824">
    <property type="entry name" value="Phosphoglycerate_kinase_N"/>
</dbReference>
<dbReference type="FunFam" id="3.40.50.1260:FF:000006">
    <property type="entry name" value="Phosphoglycerate kinase"/>
    <property type="match status" value="1"/>
</dbReference>
<accession>A0A830GRZ2</accession>
<dbReference type="PANTHER" id="PTHR11406">
    <property type="entry name" value="PHOSPHOGLYCERATE KINASE"/>
    <property type="match status" value="1"/>
</dbReference>
<dbReference type="GO" id="GO:0006096">
    <property type="term" value="P:glycolytic process"/>
    <property type="evidence" value="ECO:0007669"/>
    <property type="project" value="UniProtKB-UniRule"/>
</dbReference>
<dbReference type="PROSITE" id="PS00111">
    <property type="entry name" value="PGLYCERATE_KINASE"/>
    <property type="match status" value="1"/>
</dbReference>
<dbReference type="GO" id="GO:0043531">
    <property type="term" value="F:ADP binding"/>
    <property type="evidence" value="ECO:0007669"/>
    <property type="project" value="TreeGrafter"/>
</dbReference>
<feature type="binding site" evidence="10">
    <location>
        <position position="122"/>
    </location>
    <ligand>
        <name>(2R)-3-phosphoglycerate</name>
        <dbReference type="ChEBI" id="CHEBI:58272"/>
    </ligand>
</feature>
<comment type="subcellular location">
    <subcellularLocation>
        <location evidence="9">Cytoplasm</location>
    </subcellularLocation>
</comment>
<comment type="pathway">
    <text evidence="9">Carbohydrate degradation; glycolysis; pyruvate from D-glyceraldehyde 3-phosphate: step 2/5.</text>
</comment>
<keyword evidence="9" id="KW-0324">Glycolysis</keyword>
<proteinExistence type="inferred from homology"/>
<keyword evidence="8 9" id="KW-0067">ATP-binding</keyword>
<dbReference type="Gene3D" id="3.40.50.1260">
    <property type="entry name" value="Phosphoglycerate kinase, N-terminal domain"/>
    <property type="match status" value="2"/>
</dbReference>
<feature type="binding site" evidence="9">
    <location>
        <position position="122"/>
    </location>
    <ligand>
        <name>substrate</name>
    </ligand>
</feature>
<keyword evidence="14" id="KW-1185">Reference proteome</keyword>
<dbReference type="InterPro" id="IPR036043">
    <property type="entry name" value="Phosphoglycerate_kinase_sf"/>
</dbReference>
<comment type="catalytic activity">
    <reaction evidence="1 9 12">
        <text>(2R)-3-phosphoglycerate + ATP = (2R)-3-phospho-glyceroyl phosphate + ADP</text>
        <dbReference type="Rhea" id="RHEA:14801"/>
        <dbReference type="ChEBI" id="CHEBI:30616"/>
        <dbReference type="ChEBI" id="CHEBI:57604"/>
        <dbReference type="ChEBI" id="CHEBI:58272"/>
        <dbReference type="ChEBI" id="CHEBI:456216"/>
        <dbReference type="EC" id="2.7.2.3"/>
    </reaction>
</comment>
<feature type="binding site" evidence="9 10">
    <location>
        <begin position="25"/>
        <end position="27"/>
    </location>
    <ligand>
        <name>substrate</name>
    </ligand>
</feature>
<evidence type="ECO:0000256" key="9">
    <source>
        <dbReference type="HAMAP-Rule" id="MF_00145"/>
    </source>
</evidence>
<evidence type="ECO:0000256" key="6">
    <source>
        <dbReference type="ARBA" id="ARBA00022741"/>
    </source>
</evidence>
<keyword evidence="5 9" id="KW-0808">Transferase</keyword>
<reference evidence="13" key="1">
    <citation type="journal article" date="2014" name="Int. J. Syst. Evol. Microbiol.">
        <title>Complete genome sequence of Corynebacterium casei LMG S-19264T (=DSM 44701T), isolated from a smear-ripened cheese.</title>
        <authorList>
            <consortium name="US DOE Joint Genome Institute (JGI-PGF)"/>
            <person name="Walter F."/>
            <person name="Albersmeier A."/>
            <person name="Kalinowski J."/>
            <person name="Ruckert C."/>
        </authorList>
    </citation>
    <scope>NUCLEOTIDE SEQUENCE</scope>
    <source>
        <strain evidence="13">JCM 10088</strain>
    </source>
</reference>
<evidence type="ECO:0000256" key="1">
    <source>
        <dbReference type="ARBA" id="ARBA00000642"/>
    </source>
</evidence>
<sequence>MQVGVPFQSFRECIDPNLKVLVRIDINVPINVKEGVILDDYRIEAHAATISKLAKSGMSVVVIAHQGRPGDDEFTSLGIHWRYLEKYAGMRVSFIEDVMGPAAQGAIRNLGPGEVLLLDNVRFVSEEVIERSPQLQSNTFLVRRLAPLFDVFVMDAFATAHRSQPSIVGFPLVLPSCAGLVLEKELNAMNVFSSSRRESIVLAGGAKVPDTIKAISKLLANEAAGKILVGGLVGVIFIAAKYGANGWLRKYLEESGFGGLVNDARLLLDKYGDSVAVPTDVGVEVHGDRVDVDARKIDAPVMDIGPATMDAYSSYVRGAEVAVLTGPMGVTEKKQFAEGTEAVFKAMVDDAKFTIIGGGHTIMSARKLGYIEKIKHVSTGGRAFLQFLVGEELPALQALAESKRRFWK</sequence>
<evidence type="ECO:0000256" key="2">
    <source>
        <dbReference type="ARBA" id="ARBA00008982"/>
    </source>
</evidence>
<dbReference type="UniPathway" id="UPA00109">
    <property type="reaction ID" value="UER00185"/>
</dbReference>
<dbReference type="RefSeq" id="WP_188595888.1">
    <property type="nucleotide sequence ID" value="NZ_BMNL01000001.1"/>
</dbReference>
<dbReference type="OrthoDB" id="6575at2157"/>
<evidence type="ECO:0000256" key="5">
    <source>
        <dbReference type="ARBA" id="ARBA00022679"/>
    </source>
</evidence>
<organism evidence="13 14">
    <name type="scientific">Thermocladium modestius</name>
    <dbReference type="NCBI Taxonomy" id="62609"/>
    <lineage>
        <taxon>Archaea</taxon>
        <taxon>Thermoproteota</taxon>
        <taxon>Thermoprotei</taxon>
        <taxon>Thermoproteales</taxon>
        <taxon>Thermoproteaceae</taxon>
        <taxon>Thermocladium</taxon>
    </lineage>
</organism>
<comment type="similarity">
    <text evidence="2 9 12">Belongs to the phosphoglycerate kinase family.</text>
</comment>
<comment type="subunit">
    <text evidence="9">Monomer.</text>
</comment>
<dbReference type="EC" id="2.7.2.3" evidence="3 9"/>
<evidence type="ECO:0000256" key="11">
    <source>
        <dbReference type="PIRSR" id="PIRSR000724-2"/>
    </source>
</evidence>
<feature type="binding site" evidence="9">
    <location>
        <position position="162"/>
    </location>
    <ligand>
        <name>substrate</name>
    </ligand>
</feature>
<feature type="binding site" evidence="10">
    <location>
        <position position="162"/>
    </location>
    <ligand>
        <name>(2R)-3-phosphoglycerate</name>
        <dbReference type="ChEBI" id="CHEBI:58272"/>
    </ligand>
</feature>
<name>A0A830GRZ2_9CREN</name>
<reference evidence="13" key="2">
    <citation type="submission" date="2020-09" db="EMBL/GenBank/DDBJ databases">
        <authorList>
            <person name="Sun Q."/>
            <person name="Ohkuma M."/>
        </authorList>
    </citation>
    <scope>NUCLEOTIDE SEQUENCE</scope>
    <source>
        <strain evidence="13">JCM 10088</strain>
    </source>
</reference>
<comment type="caution">
    <text evidence="13">The sequence shown here is derived from an EMBL/GenBank/DDBJ whole genome shotgun (WGS) entry which is preliminary data.</text>
</comment>
<evidence type="ECO:0000256" key="8">
    <source>
        <dbReference type="ARBA" id="ARBA00022840"/>
    </source>
</evidence>
<dbReference type="Pfam" id="PF00162">
    <property type="entry name" value="PGK"/>
    <property type="match status" value="1"/>
</dbReference>
<keyword evidence="6 9" id="KW-0547">Nucleotide-binding</keyword>
<dbReference type="EMBL" id="BMNL01000001">
    <property type="protein sequence ID" value="GGP19874.1"/>
    <property type="molecule type" value="Genomic_DNA"/>
</dbReference>
<dbReference type="AlphaFoldDB" id="A0A830GRZ2"/>
<comment type="caution">
    <text evidence="9">Lacks conserved residue(s) required for the propagation of feature annotation.</text>
</comment>
<feature type="binding site" evidence="9 11">
    <location>
        <position position="332"/>
    </location>
    <ligand>
        <name>ATP</name>
        <dbReference type="ChEBI" id="CHEBI:30616"/>
    </ligand>
</feature>
<evidence type="ECO:0000313" key="13">
    <source>
        <dbReference type="EMBL" id="GGP19874.1"/>
    </source>
</evidence>
<dbReference type="InterPro" id="IPR015911">
    <property type="entry name" value="Phosphoglycerate_kinase_CS"/>
</dbReference>
<feature type="binding site" evidence="9">
    <location>
        <position position="42"/>
    </location>
    <ligand>
        <name>substrate</name>
    </ligand>
</feature>
<evidence type="ECO:0000256" key="4">
    <source>
        <dbReference type="ARBA" id="ARBA00016471"/>
    </source>
</evidence>
<evidence type="ECO:0000256" key="7">
    <source>
        <dbReference type="ARBA" id="ARBA00022777"/>
    </source>
</evidence>
<dbReference type="PRINTS" id="PR00477">
    <property type="entry name" value="PHGLYCKINASE"/>
</dbReference>
<dbReference type="GO" id="GO:0005524">
    <property type="term" value="F:ATP binding"/>
    <property type="evidence" value="ECO:0007669"/>
    <property type="project" value="UniProtKB-KW"/>
</dbReference>
<dbReference type="GO" id="GO:0004618">
    <property type="term" value="F:phosphoglycerate kinase activity"/>
    <property type="evidence" value="ECO:0007669"/>
    <property type="project" value="UniProtKB-UniRule"/>
</dbReference>
<dbReference type="PANTHER" id="PTHR11406:SF23">
    <property type="entry name" value="PHOSPHOGLYCERATE KINASE 1, CHLOROPLASTIC-RELATED"/>
    <property type="match status" value="1"/>
</dbReference>
<evidence type="ECO:0000256" key="12">
    <source>
        <dbReference type="RuleBase" id="RU000532"/>
    </source>
</evidence>
<evidence type="ECO:0000256" key="3">
    <source>
        <dbReference type="ARBA" id="ARBA00013061"/>
    </source>
</evidence>
<evidence type="ECO:0000313" key="14">
    <source>
        <dbReference type="Proteomes" id="UP000610960"/>
    </source>
</evidence>
<dbReference type="GO" id="GO:0005829">
    <property type="term" value="C:cytosol"/>
    <property type="evidence" value="ECO:0007669"/>
    <property type="project" value="TreeGrafter"/>
</dbReference>
<dbReference type="Proteomes" id="UP000610960">
    <property type="component" value="Unassembled WGS sequence"/>
</dbReference>